<proteinExistence type="predicted"/>
<organism evidence="3 4">
    <name type="scientific">Podila minutissima</name>
    <dbReference type="NCBI Taxonomy" id="64525"/>
    <lineage>
        <taxon>Eukaryota</taxon>
        <taxon>Fungi</taxon>
        <taxon>Fungi incertae sedis</taxon>
        <taxon>Mucoromycota</taxon>
        <taxon>Mortierellomycotina</taxon>
        <taxon>Mortierellomycetes</taxon>
        <taxon>Mortierellales</taxon>
        <taxon>Mortierellaceae</taxon>
        <taxon>Podila</taxon>
    </lineage>
</organism>
<feature type="compositionally biased region" description="Polar residues" evidence="1">
    <location>
        <begin position="430"/>
        <end position="458"/>
    </location>
</feature>
<keyword evidence="2" id="KW-1133">Transmembrane helix</keyword>
<keyword evidence="2" id="KW-0472">Membrane</keyword>
<dbReference type="Proteomes" id="UP000696485">
    <property type="component" value="Unassembled WGS sequence"/>
</dbReference>
<dbReference type="AlphaFoldDB" id="A0A9P5SAF9"/>
<name>A0A9P5SAF9_9FUNG</name>
<feature type="region of interest" description="Disordered" evidence="1">
    <location>
        <begin position="96"/>
        <end position="120"/>
    </location>
</feature>
<accession>A0A9P5SAF9</accession>
<keyword evidence="2" id="KW-0812">Transmembrane</keyword>
<keyword evidence="4" id="KW-1185">Reference proteome</keyword>
<feature type="compositionally biased region" description="Polar residues" evidence="1">
    <location>
        <begin position="99"/>
        <end position="111"/>
    </location>
</feature>
<evidence type="ECO:0000256" key="1">
    <source>
        <dbReference type="SAM" id="MobiDB-lite"/>
    </source>
</evidence>
<protein>
    <submittedName>
        <fullName evidence="3">Uncharacterized protein</fullName>
    </submittedName>
</protein>
<evidence type="ECO:0000313" key="4">
    <source>
        <dbReference type="Proteomes" id="UP000696485"/>
    </source>
</evidence>
<feature type="compositionally biased region" description="Polar residues" evidence="1">
    <location>
        <begin position="363"/>
        <end position="374"/>
    </location>
</feature>
<feature type="region of interest" description="Disordered" evidence="1">
    <location>
        <begin position="203"/>
        <end position="270"/>
    </location>
</feature>
<feature type="compositionally biased region" description="Low complexity" evidence="1">
    <location>
        <begin position="375"/>
        <end position="386"/>
    </location>
</feature>
<feature type="region of interest" description="Disordered" evidence="1">
    <location>
        <begin position="347"/>
        <end position="523"/>
    </location>
</feature>
<feature type="transmembrane region" description="Helical" evidence="2">
    <location>
        <begin position="63"/>
        <end position="86"/>
    </location>
</feature>
<evidence type="ECO:0000313" key="3">
    <source>
        <dbReference type="EMBL" id="KAF9323631.1"/>
    </source>
</evidence>
<dbReference type="EMBL" id="JAAAUY010001245">
    <property type="protein sequence ID" value="KAF9323631.1"/>
    <property type="molecule type" value="Genomic_DNA"/>
</dbReference>
<feature type="compositionally biased region" description="Polar residues" evidence="1">
    <location>
        <begin position="253"/>
        <end position="263"/>
    </location>
</feature>
<feature type="region of interest" description="Disordered" evidence="1">
    <location>
        <begin position="18"/>
        <end position="46"/>
    </location>
</feature>
<feature type="compositionally biased region" description="Basic and acidic residues" evidence="1">
    <location>
        <begin position="505"/>
        <end position="517"/>
    </location>
</feature>
<evidence type="ECO:0000256" key="2">
    <source>
        <dbReference type="SAM" id="Phobius"/>
    </source>
</evidence>
<feature type="compositionally biased region" description="Basic and acidic residues" evidence="1">
    <location>
        <begin position="397"/>
        <end position="406"/>
    </location>
</feature>
<reference evidence="3" key="1">
    <citation type="journal article" date="2020" name="Fungal Divers.">
        <title>Resolving the Mortierellaceae phylogeny through synthesis of multi-gene phylogenetics and phylogenomics.</title>
        <authorList>
            <person name="Vandepol N."/>
            <person name="Liber J."/>
            <person name="Desiro A."/>
            <person name="Na H."/>
            <person name="Kennedy M."/>
            <person name="Barry K."/>
            <person name="Grigoriev I.V."/>
            <person name="Miller A.N."/>
            <person name="O'Donnell K."/>
            <person name="Stajich J.E."/>
            <person name="Bonito G."/>
        </authorList>
    </citation>
    <scope>NUCLEOTIDE SEQUENCE</scope>
    <source>
        <strain evidence="3">NVP1</strain>
    </source>
</reference>
<sequence length="730" mass="78498">MSTSDHGTIPISAIIPGSIFQDDISPPSSTNTDMGEPQEQVPPPYYNPNRGRTQIEVTSTIQIVLISLGIVVGALFVLGVIAAYYISHKNKRALEESKSQSNTLEQGNEGSTAPKKPSWIKRYLGGGKRNKAESEANTIMVRVKAEIGSTYVGALDAKQEVADDYKEKRDRGVGVGSGFGGRGAHSEGGDDEVISLEVMASPQAAPPSSAGSTHGLLDSVHRSGYNSTSEDESLAGYGTSRSGAPGLEPAFHANSNNSSQYSSLGRGPNPRNSFMDVAQVYARRQSMIDPVVLGHAALSKKLPANVRMSMFVDPSRMPVIHHQQQQHIHLVPVTVDYATGLRIIPTNSVLSSQPPTPGVGDNMSLSTLLQDPSKTNNNSETSLNLLVGGSGSDEEESNHKGKDVVRGDNSLKQGESSPSPRPSPSKDTGDSPQTTQVIPRQRTMTSPTLATFSPTMHTPWSAPLPSISPQEESISYQPPSRPTSTRTGTEQPSRRKSAILLGARRKSDGGIPSKDDPSGASNYPWHLQRASVVIPEGMAPVRLWKEDAAARANVPLTTTPLTTAIFPVLGKLEIEENQDASKEEVVRDGAAVFEGRSVSRRPSRDGELMLKSGELTLTESEGTSSSPPHQQQTFARKWAGGLIAVDISGGQDEYLSKPERDVVMRLPSPSGCLLEDDEPSSFLHGPYAQEQQLSMASGVSSNMSMLLQHDYALYLQQQQQQKQQQEILEQ</sequence>
<comment type="caution">
    <text evidence="3">The sequence shown here is derived from an EMBL/GenBank/DDBJ whole genome shotgun (WGS) entry which is preliminary data.</text>
</comment>
<gene>
    <name evidence="3" type="ORF">BG006_001280</name>
</gene>
<feature type="compositionally biased region" description="Polar residues" evidence="1">
    <location>
        <begin position="467"/>
        <end position="477"/>
    </location>
</feature>
<feature type="compositionally biased region" description="Low complexity" evidence="1">
    <location>
        <begin position="203"/>
        <end position="212"/>
    </location>
</feature>